<dbReference type="PROSITE" id="PS50212">
    <property type="entry name" value="RASGEF_NTER"/>
    <property type="match status" value="1"/>
</dbReference>
<evidence type="ECO:0000256" key="3">
    <source>
        <dbReference type="PROSITE-ProRule" id="PRU00168"/>
    </source>
</evidence>
<dbReference type="Gene3D" id="1.10.840.10">
    <property type="entry name" value="Ras guanine-nucleotide exchange factors catalytic domain"/>
    <property type="match status" value="1"/>
</dbReference>
<dbReference type="GO" id="GO:0005886">
    <property type="term" value="C:plasma membrane"/>
    <property type="evidence" value="ECO:0007669"/>
    <property type="project" value="TreeGrafter"/>
</dbReference>
<dbReference type="InterPro" id="IPR008937">
    <property type="entry name" value="Ras-like_GEF"/>
</dbReference>
<evidence type="ECO:0000259" key="6">
    <source>
        <dbReference type="PROSITE" id="PS50009"/>
    </source>
</evidence>
<dbReference type="GO" id="GO:0005085">
    <property type="term" value="F:guanyl-nucleotide exchange factor activity"/>
    <property type="evidence" value="ECO:0007669"/>
    <property type="project" value="UniProtKB-KW"/>
</dbReference>
<dbReference type="InterPro" id="IPR001452">
    <property type="entry name" value="SH3_domain"/>
</dbReference>
<dbReference type="CDD" id="cd00201">
    <property type="entry name" value="WW"/>
    <property type="match status" value="1"/>
</dbReference>
<feature type="domain" description="WW" evidence="7">
    <location>
        <begin position="206"/>
        <end position="240"/>
    </location>
</feature>
<dbReference type="InterPro" id="IPR001202">
    <property type="entry name" value="WW_dom"/>
</dbReference>
<dbReference type="Gene3D" id="2.20.70.10">
    <property type="match status" value="1"/>
</dbReference>
<dbReference type="SUPFAM" id="SSF51045">
    <property type="entry name" value="WW domain"/>
    <property type="match status" value="1"/>
</dbReference>
<dbReference type="PROSITE" id="PS50009">
    <property type="entry name" value="RASGEF_CAT"/>
    <property type="match status" value="1"/>
</dbReference>
<sequence>MSIQMTSELDQPNSASHARGPELYVAKFNFDPVGKRKQLPMIKGDVVKVHEKTPNGWWRASINHRMGWIPSNFVSPLVVDQSAILAENKSITSNGTTVSVVEDGAPRSKSTRDEPSFQEHVSILEHNNSNNTSATMTSNSILPEISATESDPLLDDIAPPLPPKDIGENFAMFQMPAAAKLQLDLNFRKKTFSSELSPPMLRHMSKQLPPHWGERISAHDGKKYYFNYISDKTTWNLSDINHETGDLVKLPKSLRAVQTQIQDLSSFEYPKFETAEIWADLIQEIARSIQKLDDLVAINQKDKYTTVSKSLIENMRIFLLVSSSNSTNTAQNYDEERLSLINHHAVIMGALSKLAHTAMLASALWAPPDSTANMIAEAANVLVAVRAFANSRMKSEFKINEELLVKLKTSASEKKELAVDSSDISIVIQLNKSVEQIQSNISAIVKNHHENNSNSPDFFEMDINHTIAASKNLVAAAGRGVILDVSSRELVYELQEYLSLSQNAGKTLSEAFSALKNQRAELYFDGLILLLNNVLSSAIGLTVSFKFLVLEKILYEEDQNYRGIREIEHTGSASISPTVPLRGTDRSETGSVKKSPSRFMFRMSKNLKTVNFSFSRSRLSSPVPSMSSMMSDSLTLERPWYLDERYNFTNISFTSTGAVRGGTLVALVELLTHHESDDTIFMQTFLLTYRSFTTAQKLFHLLKARFLVSPPATIEMSELTDWELNEKRAIQKRVFSVLNSWTSTFFYEIDEKSVLVDIMEFAKNEMKAETPTLASLLFKATATILEIFETGKFPETTPLFAPLDLKSDLLGINFTDLNDTQIAKQITHLESTAYSNLRPFEFLEKAYRDEFRSPNVRNIITLSNQITGWVIQTILSERDIGKRVRIVRKYIVLAENCLALKNFSSLTAIIGGLSSSAVFRLRNTWDGIGKQMYDKYKSLKHIMGSEKNFATYRDALRNSNGPCVPYLGIYLTDLTFIDDGNADYLRPEWQNEDESQDSPVINFSKRAKAAEVIRDIQKYQQCKYELMTIKEMELFLNQNLNCYLNEEELFTLSLEVEARETAEEHLGKAIVQSGLLNKSH</sequence>
<keyword evidence="1 4" id="KW-0728">SH3 domain</keyword>
<dbReference type="GO" id="GO:0007265">
    <property type="term" value="P:Ras protein signal transduction"/>
    <property type="evidence" value="ECO:0007669"/>
    <property type="project" value="TreeGrafter"/>
</dbReference>
<dbReference type="SUPFAM" id="SSF48366">
    <property type="entry name" value="Ras GEF"/>
    <property type="match status" value="1"/>
</dbReference>
<dbReference type="InterPro" id="IPR019804">
    <property type="entry name" value="Ras_G-nucl-exch_fac_CS"/>
</dbReference>
<dbReference type="InterPro" id="IPR023578">
    <property type="entry name" value="Ras_GEF_dom_sf"/>
</dbReference>
<dbReference type="PROSITE" id="PS00720">
    <property type="entry name" value="RASGEF"/>
    <property type="match status" value="1"/>
</dbReference>
<name>A0AAD5T7W9_9FUNG</name>
<evidence type="ECO:0000313" key="9">
    <source>
        <dbReference type="EMBL" id="KAJ3135596.1"/>
    </source>
</evidence>
<dbReference type="InterPro" id="IPR056685">
    <property type="entry name" value="DUF7783"/>
</dbReference>
<evidence type="ECO:0000313" key="10">
    <source>
        <dbReference type="Proteomes" id="UP001211907"/>
    </source>
</evidence>
<proteinExistence type="predicted"/>
<dbReference type="InterPro" id="IPR036964">
    <property type="entry name" value="RASGEF_cat_dom_sf"/>
</dbReference>
<dbReference type="PANTHER" id="PTHR23113">
    <property type="entry name" value="GUANINE NUCLEOTIDE EXCHANGE FACTOR"/>
    <property type="match status" value="1"/>
</dbReference>
<dbReference type="Gene3D" id="1.20.870.10">
    <property type="entry name" value="Son of sevenless (SoS) protein Chain: S domain 1"/>
    <property type="match status" value="1"/>
</dbReference>
<dbReference type="PROSITE" id="PS50002">
    <property type="entry name" value="SH3"/>
    <property type="match status" value="1"/>
</dbReference>
<dbReference type="Proteomes" id="UP001211907">
    <property type="component" value="Unassembled WGS sequence"/>
</dbReference>
<feature type="domain" description="Ras-GEF" evidence="6">
    <location>
        <begin position="818"/>
        <end position="1059"/>
    </location>
</feature>
<dbReference type="PROSITE" id="PS50020">
    <property type="entry name" value="WW_DOMAIN_2"/>
    <property type="match status" value="1"/>
</dbReference>
<evidence type="ECO:0000259" key="5">
    <source>
        <dbReference type="PROSITE" id="PS50002"/>
    </source>
</evidence>
<dbReference type="Pfam" id="PF00618">
    <property type="entry name" value="RasGEF_N"/>
    <property type="match status" value="1"/>
</dbReference>
<protein>
    <recommendedName>
        <fullName evidence="11">Ras GEF</fullName>
    </recommendedName>
</protein>
<reference evidence="9" key="1">
    <citation type="submission" date="2020-05" db="EMBL/GenBank/DDBJ databases">
        <title>Phylogenomic resolution of chytrid fungi.</title>
        <authorList>
            <person name="Stajich J.E."/>
            <person name="Amses K."/>
            <person name="Simmons R."/>
            <person name="Seto K."/>
            <person name="Myers J."/>
            <person name="Bonds A."/>
            <person name="Quandt C.A."/>
            <person name="Barry K."/>
            <person name="Liu P."/>
            <person name="Grigoriev I."/>
            <person name="Longcore J.E."/>
            <person name="James T.Y."/>
        </authorList>
    </citation>
    <scope>NUCLEOTIDE SEQUENCE</scope>
    <source>
        <strain evidence="9">JEL0513</strain>
    </source>
</reference>
<accession>A0AAD5T7W9</accession>
<dbReference type="SMART" id="SM00326">
    <property type="entry name" value="SH3"/>
    <property type="match status" value="1"/>
</dbReference>
<evidence type="ECO:0000259" key="7">
    <source>
        <dbReference type="PROSITE" id="PS50020"/>
    </source>
</evidence>
<evidence type="ECO:0000256" key="4">
    <source>
        <dbReference type="PROSITE-ProRule" id="PRU00192"/>
    </source>
</evidence>
<keyword evidence="10" id="KW-1185">Reference proteome</keyword>
<dbReference type="PANTHER" id="PTHR23113:SF368">
    <property type="entry name" value="CELL DIVISION CONTROL PROTEIN 25"/>
    <property type="match status" value="1"/>
</dbReference>
<evidence type="ECO:0000256" key="1">
    <source>
        <dbReference type="ARBA" id="ARBA00022443"/>
    </source>
</evidence>
<dbReference type="InterPro" id="IPR000651">
    <property type="entry name" value="Ras-like_Gua-exchang_fac_N"/>
</dbReference>
<dbReference type="InterPro" id="IPR036020">
    <property type="entry name" value="WW_dom_sf"/>
</dbReference>
<evidence type="ECO:0000256" key="2">
    <source>
        <dbReference type="ARBA" id="ARBA00022658"/>
    </source>
</evidence>
<dbReference type="InterPro" id="IPR001895">
    <property type="entry name" value="RASGEF_cat_dom"/>
</dbReference>
<feature type="domain" description="N-terminal Ras-GEF" evidence="8">
    <location>
        <begin position="655"/>
        <end position="785"/>
    </location>
</feature>
<comment type="caution">
    <text evidence="9">The sequence shown here is derived from an EMBL/GenBank/DDBJ whole genome shotgun (WGS) entry which is preliminary data.</text>
</comment>
<dbReference type="Pfam" id="PF07653">
    <property type="entry name" value="SH3_2"/>
    <property type="match status" value="1"/>
</dbReference>
<dbReference type="AlphaFoldDB" id="A0AAD5T7W9"/>
<dbReference type="SMART" id="SM00229">
    <property type="entry name" value="RasGEFN"/>
    <property type="match status" value="1"/>
</dbReference>
<dbReference type="Gene3D" id="2.30.30.40">
    <property type="entry name" value="SH3 Domains"/>
    <property type="match status" value="1"/>
</dbReference>
<dbReference type="SMART" id="SM00147">
    <property type="entry name" value="RasGEF"/>
    <property type="match status" value="1"/>
</dbReference>
<evidence type="ECO:0000259" key="8">
    <source>
        <dbReference type="PROSITE" id="PS50212"/>
    </source>
</evidence>
<evidence type="ECO:0008006" key="11">
    <source>
        <dbReference type="Google" id="ProtNLM"/>
    </source>
</evidence>
<dbReference type="InterPro" id="IPR036028">
    <property type="entry name" value="SH3-like_dom_sf"/>
</dbReference>
<keyword evidence="2 3" id="KW-0344">Guanine-nucleotide releasing factor</keyword>
<dbReference type="CDD" id="cd00155">
    <property type="entry name" value="RasGEF"/>
    <property type="match status" value="1"/>
</dbReference>
<dbReference type="EMBL" id="JADGJH010000158">
    <property type="protein sequence ID" value="KAJ3135596.1"/>
    <property type="molecule type" value="Genomic_DNA"/>
</dbReference>
<dbReference type="Pfam" id="PF00617">
    <property type="entry name" value="RasGEF"/>
    <property type="match status" value="1"/>
</dbReference>
<dbReference type="SUPFAM" id="SSF50044">
    <property type="entry name" value="SH3-domain"/>
    <property type="match status" value="1"/>
</dbReference>
<feature type="domain" description="SH3" evidence="5">
    <location>
        <begin position="19"/>
        <end position="79"/>
    </location>
</feature>
<dbReference type="Pfam" id="PF25006">
    <property type="entry name" value="DUF7783"/>
    <property type="match status" value="1"/>
</dbReference>
<gene>
    <name evidence="9" type="ORF">HK100_002478</name>
</gene>
<dbReference type="CDD" id="cd06224">
    <property type="entry name" value="REM"/>
    <property type="match status" value="1"/>
</dbReference>
<organism evidence="9 10">
    <name type="scientific">Physocladia obscura</name>
    <dbReference type="NCBI Taxonomy" id="109957"/>
    <lineage>
        <taxon>Eukaryota</taxon>
        <taxon>Fungi</taxon>
        <taxon>Fungi incertae sedis</taxon>
        <taxon>Chytridiomycota</taxon>
        <taxon>Chytridiomycota incertae sedis</taxon>
        <taxon>Chytridiomycetes</taxon>
        <taxon>Chytridiales</taxon>
        <taxon>Chytriomycetaceae</taxon>
        <taxon>Physocladia</taxon>
    </lineage>
</organism>